<dbReference type="Pfam" id="PF16113">
    <property type="entry name" value="ECH_2"/>
    <property type="match status" value="2"/>
</dbReference>
<dbReference type="OMA" id="EDFFRCP"/>
<organism evidence="5 6">
    <name type="scientific">Tetrahymena thermophila (strain SB210)</name>
    <dbReference type="NCBI Taxonomy" id="312017"/>
    <lineage>
        <taxon>Eukaryota</taxon>
        <taxon>Sar</taxon>
        <taxon>Alveolata</taxon>
        <taxon>Ciliophora</taxon>
        <taxon>Intramacronucleata</taxon>
        <taxon>Oligohymenophorea</taxon>
        <taxon>Hymenostomatida</taxon>
        <taxon>Tetrahymenina</taxon>
        <taxon>Tetrahymenidae</taxon>
        <taxon>Tetrahymena</taxon>
    </lineage>
</organism>
<dbReference type="KEGG" id="tet:TTHERM_00414440"/>
<evidence type="ECO:0007829" key="7">
    <source>
        <dbReference type="PDB" id="6Z1P"/>
    </source>
</evidence>
<evidence type="ECO:0000313" key="6">
    <source>
        <dbReference type="Proteomes" id="UP000009168"/>
    </source>
</evidence>
<dbReference type="EMBL" id="GG662856">
    <property type="protein sequence ID" value="EAR86964.2"/>
    <property type="molecule type" value="Genomic_DNA"/>
</dbReference>
<comment type="catalytic activity">
    <reaction evidence="1">
        <text>3-hydroxy-2-methylpropanoyl-CoA + H2O = 3-hydroxy-2-methylpropanoate + CoA + H(+)</text>
        <dbReference type="Rhea" id="RHEA:20888"/>
        <dbReference type="ChEBI" id="CHEBI:11805"/>
        <dbReference type="ChEBI" id="CHEBI:15377"/>
        <dbReference type="ChEBI" id="CHEBI:15378"/>
        <dbReference type="ChEBI" id="CHEBI:57287"/>
        <dbReference type="ChEBI" id="CHEBI:57340"/>
        <dbReference type="EC" id="3.1.2.4"/>
    </reaction>
</comment>
<dbReference type="Proteomes" id="UP000009168">
    <property type="component" value="Unassembled WGS sequence"/>
</dbReference>
<dbReference type="InterPro" id="IPR045004">
    <property type="entry name" value="ECH_dom"/>
</dbReference>
<protein>
    <recommendedName>
        <fullName evidence="2">3-hydroxyisobutyryl-CoA hydrolase</fullName>
        <ecNumber evidence="2">3.1.2.4</ecNumber>
    </recommendedName>
</protein>
<dbReference type="OrthoDB" id="311688at2759"/>
<dbReference type="GeneID" id="7834991"/>
<feature type="domain" description="Enoyl-CoA hydratase/isomerase" evidence="4">
    <location>
        <begin position="366"/>
        <end position="477"/>
    </location>
</feature>
<sequence length="1451" mass="171238">MFKVAKNKKLLASSGLALKSSYKVSNSTVINNFESRSFKNKKNLYNVVAKRSGDVAFSYLNGEYKQNTLDTHMIKEITRFLESYEIDSSIRAVFLENSKEAGVFSKGTDFKFLMKKIAEKEPHKAFDYLRELYDFAIFIGKYNKPLLININGLITGSAASIFTRAPFALGSKNTKWRLNETSLGYIPDAGASYYLSRLNMELGTFLALTGWQIDGYDLSRSGIAFERMFATHQNIEENWKVAHKKHDQETTSEDLYGLNKFVDLTKQLYYKETYFSQLNEEVYNRIHKQGEIYYRNENKRLAMAEILYKHQMQDRANLGFKADDLFNRSHEILNRLLHYEQCVMFDLGLENIELQTSGTVTSLPLFTIGRCFSANSIEEIIERLREEDTHFSRACIKSLESKSPLALKLTLKLLREGINSSWKECFEREFRVACRRLLDNEVMRCIQSEIVEEARGFKDWDYKVLSQISKDQVESYFRPLVEEKRFEGVSEYQGDLKENCLYPTKDFYRDYPDTVRYYLNQDNLRDAYQRNSQIYDVEEFLQSHNINSKSPAINIADLREKFYLMEKLNRKKIEKLNRLSQLSGSEFSIKNFYEVRKAAIDNLFSNKQLVEQKVDEFSAQVFEDFRNERLQQIKKISQVAAVEKKEDFFMKLRQKIIDERLVESDKLEEITIRDYPGLQYPLFFPFDNKDNIIETHNPYVKTLFKDVLNQIKVESRGTLVKNYNFDLKEIESIMEEKEFGKKLIDRLHLQYSDRVNWFNKAREQYEIRYGDYRGNLVDKWYERLIESGYKVDGIREILQTQTNEQVKQIIQNNVTDNLKDYIYEFLSDLKVSKSIFEESENTQNQQQLAEEVLKISKEGINQYSNLISLENGQKHNIQSNFALKPHEQALELFKKYINHDEELKETLTILLESQQSKSKNSIIEKTRQEMLKLLTQIVQSKLEQIYGKNNYKSCLVTENGEKYYQFDHAFMSRFDNYITENLEFDIQQYLSTHTLFMFGALGLQRLENLFRRIYNASRKAQKGDQESAQESAASIIQILKDYGLEVNSTEELEEFTNYLNNLTSTFASLYVGYKNHLIFSEDKALELQNRTKFIKEREQDELSFSNYAIMAYEQKEKFIDQLSALGSQLDEKECEFKVEFSDQIKSVQRLVEKPLRDGENKEQRIQLIKYQLEKLDDFKLPKKLITGFVLYAEKLDRLTQTSIHGKAYYVPEKLQIDPEEAQIPEVFEDLDSRMTVQQWLDAKLKIFIRKIFNARYQQEKILNHHDLLMLDYEISKFLMPESLKQSMYEQLDRDMETLRICREYQVSERSKGEAEMQEFLKKKQMEVGKIRNPKAVEKLNAFRIWREQKYANRDPTAAEFEQIMKIEGELILESTLAPYGQIETDKEIEKTYLHLLDIQDFSDLDTTRITKEKTLTEEYRLSIDHLKNSIVTKKGDHLYDDINLFIKQISV</sequence>
<dbReference type="EC" id="3.1.2.4" evidence="2"/>
<evidence type="ECO:0000256" key="3">
    <source>
        <dbReference type="ARBA" id="ARBA00022801"/>
    </source>
</evidence>
<dbReference type="InterPro" id="IPR032259">
    <property type="entry name" value="HIBYL-CoA-H"/>
</dbReference>
<evidence type="ECO:0000256" key="1">
    <source>
        <dbReference type="ARBA" id="ARBA00001709"/>
    </source>
</evidence>
<accession>Q22P47</accession>
<evidence type="ECO:0000313" key="5">
    <source>
        <dbReference type="EMBL" id="EAR86964.2"/>
    </source>
</evidence>
<keyword evidence="7" id="KW-0002">3D-structure</keyword>
<keyword evidence="6" id="KW-1185">Reference proteome</keyword>
<dbReference type="CDD" id="cd06558">
    <property type="entry name" value="crotonase-like"/>
    <property type="match status" value="1"/>
</dbReference>
<dbReference type="SUPFAM" id="SSF52096">
    <property type="entry name" value="ClpP/crotonase"/>
    <property type="match status" value="1"/>
</dbReference>
<dbReference type="GO" id="GO:0003860">
    <property type="term" value="F:3-hydroxyisobutyryl-CoA hydrolase activity"/>
    <property type="evidence" value="ECO:0007669"/>
    <property type="project" value="UniProtKB-EC"/>
</dbReference>
<reference evidence="6" key="1">
    <citation type="journal article" date="2006" name="PLoS Biol.">
        <title>Macronuclear genome sequence of the ciliate Tetrahymena thermophila, a model eukaryote.</title>
        <authorList>
            <person name="Eisen J.A."/>
            <person name="Coyne R.S."/>
            <person name="Wu M."/>
            <person name="Wu D."/>
            <person name="Thiagarajan M."/>
            <person name="Wortman J.R."/>
            <person name="Badger J.H."/>
            <person name="Ren Q."/>
            <person name="Amedeo P."/>
            <person name="Jones K.M."/>
            <person name="Tallon L.J."/>
            <person name="Delcher A.L."/>
            <person name="Salzberg S.L."/>
            <person name="Silva J.C."/>
            <person name="Haas B.J."/>
            <person name="Majoros W.H."/>
            <person name="Farzad M."/>
            <person name="Carlton J.M."/>
            <person name="Smith R.K. Jr."/>
            <person name="Garg J."/>
            <person name="Pearlman R.E."/>
            <person name="Karrer K.M."/>
            <person name="Sun L."/>
            <person name="Manning G."/>
            <person name="Elde N.C."/>
            <person name="Turkewitz A.P."/>
            <person name="Asai D.J."/>
            <person name="Wilkes D.E."/>
            <person name="Wang Y."/>
            <person name="Cai H."/>
            <person name="Collins K."/>
            <person name="Stewart B.A."/>
            <person name="Lee S.R."/>
            <person name="Wilamowska K."/>
            <person name="Weinberg Z."/>
            <person name="Ruzzo W.L."/>
            <person name="Wloga D."/>
            <person name="Gaertig J."/>
            <person name="Frankel J."/>
            <person name="Tsao C.-C."/>
            <person name="Gorovsky M.A."/>
            <person name="Keeling P.J."/>
            <person name="Waller R.F."/>
            <person name="Patron N.J."/>
            <person name="Cherry J.M."/>
            <person name="Stover N.A."/>
            <person name="Krieger C.J."/>
            <person name="del Toro C."/>
            <person name="Ryder H.F."/>
            <person name="Williamson S.C."/>
            <person name="Barbeau R.A."/>
            <person name="Hamilton E.P."/>
            <person name="Orias E."/>
        </authorList>
    </citation>
    <scope>NUCLEOTIDE SEQUENCE [LARGE SCALE GENOMIC DNA]</scope>
    <source>
        <strain evidence="6">SB210</strain>
    </source>
</reference>
<dbReference type="EMDB" id="EMD-11032"/>
<dbReference type="eggNOG" id="ENOG502RY3N">
    <property type="taxonomic scope" value="Eukaryota"/>
</dbReference>
<name>Q22P47_TETTS</name>
<dbReference type="HOGENOM" id="CLU_251314_0_0_1"/>
<dbReference type="GO" id="GO:0006574">
    <property type="term" value="P:L-valine catabolic process"/>
    <property type="evidence" value="ECO:0007669"/>
    <property type="project" value="TreeGrafter"/>
</dbReference>
<dbReference type="PANTHER" id="PTHR43176">
    <property type="entry name" value="3-HYDROXYISOBUTYRYL-COA HYDROLASE-RELATED"/>
    <property type="match status" value="1"/>
</dbReference>
<reference evidence="7" key="2">
    <citation type="journal article" date="2020" name="Elife">
        <title>Ciliate mitoribosome illuminates evolutionary steps of mitochondrial translation.</title>
        <authorList>
            <person name="Tobiasson V."/>
            <person name="Amunts A."/>
        </authorList>
    </citation>
    <scope>STRUCTURE BY ELECTRON MICROSCOPY (3.70 ANGSTROMS)</scope>
</reference>
<proteinExistence type="evidence at protein level"/>
<dbReference type="RefSeq" id="XP_001007209.2">
    <property type="nucleotide sequence ID" value="XM_001007209.2"/>
</dbReference>
<dbReference type="InterPro" id="IPR029045">
    <property type="entry name" value="ClpP/crotonase-like_dom_sf"/>
</dbReference>
<dbReference type="PDB" id="6Z1P">
    <property type="method" value="EM"/>
    <property type="resolution" value="3.70 A"/>
    <property type="chains" value="BI=1-1451"/>
</dbReference>
<dbReference type="Gene3D" id="3.90.226.10">
    <property type="entry name" value="2-enoyl-CoA Hydratase, Chain A, domain 1"/>
    <property type="match status" value="2"/>
</dbReference>
<evidence type="ECO:0000256" key="2">
    <source>
        <dbReference type="ARBA" id="ARBA00011915"/>
    </source>
</evidence>
<keyword evidence="3" id="KW-0378">Hydrolase</keyword>
<dbReference type="STRING" id="312017.Q22P47"/>
<feature type="domain" description="Enoyl-CoA hydratase/isomerase" evidence="4">
    <location>
        <begin position="59"/>
        <end position="240"/>
    </location>
</feature>
<gene>
    <name evidence="5" type="ORF">TTHERM_00414440</name>
</gene>
<dbReference type="InParanoid" id="Q22P47"/>
<dbReference type="PANTHER" id="PTHR43176:SF3">
    <property type="entry name" value="3-HYDROXYISOBUTYRYL-COA HYDROLASE, MITOCHONDRIAL"/>
    <property type="match status" value="1"/>
</dbReference>
<evidence type="ECO:0000259" key="4">
    <source>
        <dbReference type="Pfam" id="PF16113"/>
    </source>
</evidence>